<protein>
    <submittedName>
        <fullName evidence="2">Uncharacterized protein</fullName>
    </submittedName>
</protein>
<evidence type="ECO:0000313" key="3">
    <source>
        <dbReference type="Proteomes" id="UP000195573"/>
    </source>
</evidence>
<name>A0ABM6KE32_9BACI</name>
<reference evidence="2 3" key="1">
    <citation type="submission" date="2017-04" db="EMBL/GenBank/DDBJ databases">
        <title>Complete Genome Sequence of the Bacillus horikoshii 20a strain from Cuatro Cienegas, Coahuila, Mexico.</title>
        <authorList>
            <person name="Zarza E."/>
            <person name="Alcaraz L.D."/>
            <person name="Aguilar-Salinas B."/>
            <person name="Islas A."/>
            <person name="Olmedo-Alvarez G."/>
        </authorList>
    </citation>
    <scope>NUCLEOTIDE SEQUENCE [LARGE SCALE GENOMIC DNA]</scope>
    <source>
        <strain evidence="2 3">20a</strain>
    </source>
</reference>
<proteinExistence type="predicted"/>
<evidence type="ECO:0000313" key="2">
    <source>
        <dbReference type="EMBL" id="ART74636.1"/>
    </source>
</evidence>
<evidence type="ECO:0000256" key="1">
    <source>
        <dbReference type="SAM" id="Phobius"/>
    </source>
</evidence>
<keyword evidence="1" id="KW-0472">Membrane</keyword>
<keyword evidence="3" id="KW-1185">Reference proteome</keyword>
<sequence length="86" mass="10153">MVEGGRFKIIVQVLVYPRTFCFIRYLFGLSTNFSIYPLSFWFIHELFHLSAKLDDLTVIRHKYTKMAPHLQQRKHKKTSAISTGHP</sequence>
<accession>A0ABM6KE32</accession>
<dbReference type="EMBL" id="CP020880">
    <property type="protein sequence ID" value="ART74636.1"/>
    <property type="molecule type" value="Genomic_DNA"/>
</dbReference>
<feature type="transmembrane region" description="Helical" evidence="1">
    <location>
        <begin position="22"/>
        <end position="43"/>
    </location>
</feature>
<dbReference type="Proteomes" id="UP000195573">
    <property type="component" value="Chromosome"/>
</dbReference>
<keyword evidence="1" id="KW-0812">Transmembrane</keyword>
<organism evidence="2 3">
    <name type="scientific">Sutcliffiella horikoshii</name>
    <dbReference type="NCBI Taxonomy" id="79883"/>
    <lineage>
        <taxon>Bacteria</taxon>
        <taxon>Bacillati</taxon>
        <taxon>Bacillota</taxon>
        <taxon>Bacilli</taxon>
        <taxon>Bacillales</taxon>
        <taxon>Bacillaceae</taxon>
        <taxon>Sutcliffiella</taxon>
    </lineage>
</organism>
<keyword evidence="1" id="KW-1133">Transmembrane helix</keyword>
<gene>
    <name evidence="2" type="ORF">B4U37_00490</name>
</gene>